<dbReference type="RefSeq" id="WP_220563716.1">
    <property type="nucleotide sequence ID" value="NZ_CP074133.1"/>
</dbReference>
<evidence type="ECO:0000313" key="2">
    <source>
        <dbReference type="EMBL" id="QUX22500.1"/>
    </source>
</evidence>
<keyword evidence="3" id="KW-1185">Reference proteome</keyword>
<sequence length="197" mass="20199">MPDVEFSGSDGNALAPAGGTAECERSASTHTAPVFEPRVLAEQARARLAPPVPDIGTAPAPGKPRFVNLPSWLWIDAADWEPVSVSASVSTGAVTVVAAPHRVVWATGDGGEVVCPGPGTPFSVSAHRRNGASDCSYTYTSVPPTGPGVPVDLVASWEWTVSWSASDGQSGELADLVTASSVPVSVAELHSVVTDSR</sequence>
<evidence type="ECO:0008006" key="4">
    <source>
        <dbReference type="Google" id="ProtNLM"/>
    </source>
</evidence>
<evidence type="ECO:0000313" key="3">
    <source>
        <dbReference type="Proteomes" id="UP000676079"/>
    </source>
</evidence>
<dbReference type="EMBL" id="CP074133">
    <property type="protein sequence ID" value="QUX22500.1"/>
    <property type="molecule type" value="Genomic_DNA"/>
</dbReference>
<protein>
    <recommendedName>
        <fullName evidence="4">ATP/GTP-binding protein</fullName>
    </recommendedName>
</protein>
<name>A0ABX8BJV3_9ACTN</name>
<dbReference type="Proteomes" id="UP000676079">
    <property type="component" value="Chromosome"/>
</dbReference>
<evidence type="ECO:0000256" key="1">
    <source>
        <dbReference type="SAM" id="MobiDB-lite"/>
    </source>
</evidence>
<reference evidence="2 3" key="1">
    <citation type="submission" date="2021-05" db="EMBL/GenBank/DDBJ databases">
        <title>Direct Submission.</title>
        <authorList>
            <person name="Li K."/>
            <person name="Gao J."/>
        </authorList>
    </citation>
    <scope>NUCLEOTIDE SEQUENCE [LARGE SCALE GENOMIC DNA]</scope>
    <source>
        <strain evidence="2 3">Mg02</strain>
    </source>
</reference>
<accession>A0ABX8BJV3</accession>
<proteinExistence type="predicted"/>
<organism evidence="2 3">
    <name type="scientific">Nocardiopsis changdeensis</name>
    <dbReference type="NCBI Taxonomy" id="2831969"/>
    <lineage>
        <taxon>Bacteria</taxon>
        <taxon>Bacillati</taxon>
        <taxon>Actinomycetota</taxon>
        <taxon>Actinomycetes</taxon>
        <taxon>Streptosporangiales</taxon>
        <taxon>Nocardiopsidaceae</taxon>
        <taxon>Nocardiopsis</taxon>
    </lineage>
</organism>
<feature type="region of interest" description="Disordered" evidence="1">
    <location>
        <begin position="1"/>
        <end position="35"/>
    </location>
</feature>
<gene>
    <name evidence="2" type="ORF">KGD84_30020</name>
</gene>